<reference evidence="2" key="1">
    <citation type="submission" date="2024-01" db="EMBL/GenBank/DDBJ databases">
        <title>Bank of Algae and Cyanobacteria of the Azores (BACA) strain genomes.</title>
        <authorList>
            <person name="Luz R."/>
            <person name="Cordeiro R."/>
            <person name="Fonseca A."/>
            <person name="Goncalves V."/>
        </authorList>
    </citation>
    <scope>NUCLEOTIDE SEQUENCE</scope>
    <source>
        <strain evidence="2">BACA0141</strain>
    </source>
</reference>
<dbReference type="RefSeq" id="WP_330485398.1">
    <property type="nucleotide sequence ID" value="NZ_JAZBJZ010000103.1"/>
</dbReference>
<proteinExistence type="predicted"/>
<feature type="transmembrane region" description="Helical" evidence="1">
    <location>
        <begin position="93"/>
        <end position="111"/>
    </location>
</feature>
<dbReference type="Proteomes" id="UP001333818">
    <property type="component" value="Unassembled WGS sequence"/>
</dbReference>
<feature type="transmembrane region" description="Helical" evidence="1">
    <location>
        <begin position="117"/>
        <end position="136"/>
    </location>
</feature>
<sequence length="256" mass="29130">MDSRFMNWLFGFVVLLLAAFGLSQWLHFSLGNFMDWVVGGSIFIWLLIIVTVPWNIHFKAKKVLVEAEISQERGIPLDRKQLDYAKTLADRSLIAAIALHGISAVVLYVLAASGISSIGYFGAIAALLLTILRPAISTYEYLASRLAMISAQIVYPREDVMELRSRFANLEGAVQRLEEQLNEEQPYSWAAKQQQHWEETRKDVARLSAVFEELRATNNQDHERLSREAQQAIAQLSSDGQFLDHVREIIRFFKTS</sequence>
<feature type="transmembrane region" description="Helical" evidence="1">
    <location>
        <begin position="33"/>
        <end position="54"/>
    </location>
</feature>
<comment type="caution">
    <text evidence="2">The sequence shown here is derived from an EMBL/GenBank/DDBJ whole genome shotgun (WGS) entry which is preliminary data.</text>
</comment>
<dbReference type="AlphaFoldDB" id="A0AAW9PWV6"/>
<evidence type="ECO:0000256" key="1">
    <source>
        <dbReference type="SAM" id="Phobius"/>
    </source>
</evidence>
<keyword evidence="1" id="KW-1133">Transmembrane helix</keyword>
<protein>
    <submittedName>
        <fullName evidence="2">Uncharacterized protein</fullName>
    </submittedName>
</protein>
<dbReference type="EMBL" id="JAZBJZ010000103">
    <property type="protein sequence ID" value="MEE3718962.1"/>
    <property type="molecule type" value="Genomic_DNA"/>
</dbReference>
<evidence type="ECO:0000313" key="2">
    <source>
        <dbReference type="EMBL" id="MEE3718962.1"/>
    </source>
</evidence>
<keyword evidence="1" id="KW-0812">Transmembrane</keyword>
<name>A0AAW9PWV6_9CYAN</name>
<accession>A0AAW9PWV6</accession>
<keyword evidence="1" id="KW-0472">Membrane</keyword>
<keyword evidence="3" id="KW-1185">Reference proteome</keyword>
<gene>
    <name evidence="2" type="ORF">V2H45_19640</name>
</gene>
<organism evidence="2 3">
    <name type="scientific">Tumidithrix elongata BACA0141</name>
    <dbReference type="NCBI Taxonomy" id="2716417"/>
    <lineage>
        <taxon>Bacteria</taxon>
        <taxon>Bacillati</taxon>
        <taxon>Cyanobacteriota</taxon>
        <taxon>Cyanophyceae</taxon>
        <taxon>Pseudanabaenales</taxon>
        <taxon>Pseudanabaenaceae</taxon>
        <taxon>Tumidithrix</taxon>
        <taxon>Tumidithrix elongata</taxon>
    </lineage>
</organism>
<evidence type="ECO:0000313" key="3">
    <source>
        <dbReference type="Proteomes" id="UP001333818"/>
    </source>
</evidence>